<feature type="region of interest" description="Disordered" evidence="1">
    <location>
        <begin position="168"/>
        <end position="213"/>
    </location>
</feature>
<evidence type="ECO:0000313" key="4">
    <source>
        <dbReference type="Proteomes" id="UP001501265"/>
    </source>
</evidence>
<dbReference type="Proteomes" id="UP001501265">
    <property type="component" value="Unassembled WGS sequence"/>
</dbReference>
<dbReference type="Gene3D" id="2.30.110.10">
    <property type="entry name" value="Electron Transport, Fmn-binding Protein, Chain A"/>
    <property type="match status" value="1"/>
</dbReference>
<accession>A0ABP9B8C2</accession>
<sequence length="213" mass="23632">MGKVYEKLTPPLRTLIEQAPVFFVGTAPLAGDGRVNVSPKGGMDTLAVLDDTTVAYLDLIGSGAETIAHLRENGRITLMFCSFGPRPKTLRLYGEGRSVFPDSPEWETLSRRFGSHPIPRSIVVVALRRIADSCGFTVPEMTLVRERDLQDRWGQRKSQAELEAYMRQKNSRSIDGLPARPRQNGVHQGEFRGDTRPSASPRPARPGNGNRYV</sequence>
<protein>
    <submittedName>
        <fullName evidence="3">Pyridoxamine 5'-phosphate oxidase family protein</fullName>
    </submittedName>
</protein>
<feature type="compositionally biased region" description="Low complexity" evidence="1">
    <location>
        <begin position="196"/>
        <end position="206"/>
    </location>
</feature>
<dbReference type="InterPro" id="IPR012349">
    <property type="entry name" value="Split_barrel_FMN-bd"/>
</dbReference>
<dbReference type="Pfam" id="PF01243">
    <property type="entry name" value="PNPOx_N"/>
    <property type="match status" value="1"/>
</dbReference>
<evidence type="ECO:0000313" key="3">
    <source>
        <dbReference type="EMBL" id="GAA4791722.1"/>
    </source>
</evidence>
<proteinExistence type="predicted"/>
<dbReference type="PANTHER" id="PTHR39336:SF1">
    <property type="entry name" value="PYRIDOXAMINE PHOSPHATE OXIDASE FAMILY PROTEIN (AFU_ORTHOLOGUE AFUA_6G11440)"/>
    <property type="match status" value="1"/>
</dbReference>
<dbReference type="InterPro" id="IPR011576">
    <property type="entry name" value="Pyridox_Oxase_N"/>
</dbReference>
<organism evidence="3 4">
    <name type="scientific">Streptomyces ziwulingensis</name>
    <dbReference type="NCBI Taxonomy" id="1045501"/>
    <lineage>
        <taxon>Bacteria</taxon>
        <taxon>Bacillati</taxon>
        <taxon>Actinomycetota</taxon>
        <taxon>Actinomycetes</taxon>
        <taxon>Kitasatosporales</taxon>
        <taxon>Streptomycetaceae</taxon>
        <taxon>Streptomyces</taxon>
    </lineage>
</organism>
<dbReference type="SUPFAM" id="SSF50475">
    <property type="entry name" value="FMN-binding split barrel"/>
    <property type="match status" value="1"/>
</dbReference>
<keyword evidence="4" id="KW-1185">Reference proteome</keyword>
<dbReference type="PANTHER" id="PTHR39336">
    <property type="entry name" value="PYRIDOXAMINE PHOSPHATE OXIDASE FAMILY PROTEIN (AFU_ORTHOLOGUE AFUA_6G11440)"/>
    <property type="match status" value="1"/>
</dbReference>
<gene>
    <name evidence="3" type="ORF">GCM10023220_16570</name>
</gene>
<reference evidence="4" key="1">
    <citation type="journal article" date="2019" name="Int. J. Syst. Evol. Microbiol.">
        <title>The Global Catalogue of Microorganisms (GCM) 10K type strain sequencing project: providing services to taxonomists for standard genome sequencing and annotation.</title>
        <authorList>
            <consortium name="The Broad Institute Genomics Platform"/>
            <consortium name="The Broad Institute Genome Sequencing Center for Infectious Disease"/>
            <person name="Wu L."/>
            <person name="Ma J."/>
        </authorList>
    </citation>
    <scope>NUCLEOTIDE SEQUENCE [LARGE SCALE GENOMIC DNA]</scope>
    <source>
        <strain evidence="4">JCM 18081</strain>
    </source>
</reference>
<feature type="domain" description="Pyridoxamine 5'-phosphate oxidase N-terminal" evidence="2">
    <location>
        <begin position="9"/>
        <end position="122"/>
    </location>
</feature>
<evidence type="ECO:0000259" key="2">
    <source>
        <dbReference type="Pfam" id="PF01243"/>
    </source>
</evidence>
<dbReference type="EMBL" id="BAABIG010000017">
    <property type="protein sequence ID" value="GAA4791722.1"/>
    <property type="molecule type" value="Genomic_DNA"/>
</dbReference>
<evidence type="ECO:0000256" key="1">
    <source>
        <dbReference type="SAM" id="MobiDB-lite"/>
    </source>
</evidence>
<name>A0ABP9B8C2_9ACTN</name>
<comment type="caution">
    <text evidence="3">The sequence shown here is derived from an EMBL/GenBank/DDBJ whole genome shotgun (WGS) entry which is preliminary data.</text>
</comment>
<dbReference type="RefSeq" id="WP_345618373.1">
    <property type="nucleotide sequence ID" value="NZ_BAABIG010000017.1"/>
</dbReference>